<dbReference type="AlphaFoldDB" id="A0A8T9C337"/>
<reference evidence="1 2" key="1">
    <citation type="submission" date="2018-05" db="EMBL/GenBank/DDBJ databases">
        <title>Genome sequencing and assembly of the regulated plant pathogen Lachnellula willkommii and related sister species for the development of diagnostic species identification markers.</title>
        <authorList>
            <person name="Giroux E."/>
            <person name="Bilodeau G."/>
        </authorList>
    </citation>
    <scope>NUCLEOTIDE SEQUENCE [LARGE SCALE GENOMIC DNA]</scope>
    <source>
        <strain evidence="1 2">CBS 268.59</strain>
    </source>
</reference>
<accession>A0A8T9C337</accession>
<dbReference type="Proteomes" id="UP000469558">
    <property type="component" value="Unassembled WGS sequence"/>
</dbReference>
<organism evidence="1 2">
    <name type="scientific">Lachnellula suecica</name>
    <dbReference type="NCBI Taxonomy" id="602035"/>
    <lineage>
        <taxon>Eukaryota</taxon>
        <taxon>Fungi</taxon>
        <taxon>Dikarya</taxon>
        <taxon>Ascomycota</taxon>
        <taxon>Pezizomycotina</taxon>
        <taxon>Leotiomycetes</taxon>
        <taxon>Helotiales</taxon>
        <taxon>Lachnaceae</taxon>
        <taxon>Lachnellula</taxon>
    </lineage>
</organism>
<feature type="non-terminal residue" evidence="1">
    <location>
        <position position="1"/>
    </location>
</feature>
<evidence type="ECO:0000313" key="1">
    <source>
        <dbReference type="EMBL" id="TVY78371.1"/>
    </source>
</evidence>
<comment type="caution">
    <text evidence="1">The sequence shown here is derived from an EMBL/GenBank/DDBJ whole genome shotgun (WGS) entry which is preliminary data.</text>
</comment>
<name>A0A8T9C337_9HELO</name>
<protein>
    <submittedName>
        <fullName evidence="1">Uncharacterized protein</fullName>
    </submittedName>
</protein>
<dbReference type="EMBL" id="QGMK01000781">
    <property type="protein sequence ID" value="TVY78371.1"/>
    <property type="molecule type" value="Genomic_DNA"/>
</dbReference>
<keyword evidence="2" id="KW-1185">Reference proteome</keyword>
<proteinExistence type="predicted"/>
<evidence type="ECO:0000313" key="2">
    <source>
        <dbReference type="Proteomes" id="UP000469558"/>
    </source>
</evidence>
<dbReference type="OrthoDB" id="3633220at2759"/>
<sequence length="147" mass="15812">APSEFSINLQSASYPILPLVAQESGTLGNFDLVFQRPSAYTGTPAYFNSSRLVFDYTGTYPGIYAMHYENVGDNYGATVPVTAIFGQDEGTEGLSEGSDGTVQPARTAALQGFFACNVTLGGDEYLGLRFGVPMVDGRRRRGVFSLR</sequence>
<feature type="non-terminal residue" evidence="1">
    <location>
        <position position="147"/>
    </location>
</feature>
<gene>
    <name evidence="1" type="ORF">LSUE1_G004311</name>
</gene>